<keyword evidence="4" id="KW-0133">Cell shape</keyword>
<keyword evidence="5" id="KW-0573">Peptidoglycan synthesis</keyword>
<evidence type="ECO:0000256" key="4">
    <source>
        <dbReference type="ARBA" id="ARBA00022960"/>
    </source>
</evidence>
<feature type="compositionally biased region" description="Pro residues" evidence="10">
    <location>
        <begin position="41"/>
        <end position="55"/>
    </location>
</feature>
<evidence type="ECO:0000256" key="9">
    <source>
        <dbReference type="RuleBase" id="RU004016"/>
    </source>
</evidence>
<dbReference type="InterPro" id="IPR012338">
    <property type="entry name" value="Beta-lactam/transpept-like"/>
</dbReference>
<proteinExistence type="inferred from homology"/>
<comment type="similarity">
    <text evidence="1 9">Belongs to the peptidase S11 family.</text>
</comment>
<dbReference type="EC" id="3.4.16.4" evidence="13"/>
<dbReference type="RefSeq" id="WP_183514044.1">
    <property type="nucleotide sequence ID" value="NZ_JACIBU010000001.1"/>
</dbReference>
<protein>
    <submittedName>
        <fullName evidence="13">D-alanyl-D-alanine carboxypeptidase (Penicillin-binding protein 5/6)</fullName>
        <ecNumber evidence="13">3.4.16.4</ecNumber>
    </submittedName>
</protein>
<evidence type="ECO:0000313" key="13">
    <source>
        <dbReference type="EMBL" id="MBB3678168.1"/>
    </source>
</evidence>
<evidence type="ECO:0000259" key="12">
    <source>
        <dbReference type="Pfam" id="PF00768"/>
    </source>
</evidence>
<dbReference type="GO" id="GO:0009002">
    <property type="term" value="F:serine-type D-Ala-D-Ala carboxypeptidase activity"/>
    <property type="evidence" value="ECO:0007669"/>
    <property type="project" value="UniProtKB-EC"/>
</dbReference>
<dbReference type="InterPro" id="IPR018044">
    <property type="entry name" value="Peptidase_S11"/>
</dbReference>
<dbReference type="EMBL" id="JACIBU010000001">
    <property type="protein sequence ID" value="MBB3678168.1"/>
    <property type="molecule type" value="Genomic_DNA"/>
</dbReference>
<organism evidence="13 14">
    <name type="scientific">Modestobacter versicolor</name>
    <dbReference type="NCBI Taxonomy" id="429133"/>
    <lineage>
        <taxon>Bacteria</taxon>
        <taxon>Bacillati</taxon>
        <taxon>Actinomycetota</taxon>
        <taxon>Actinomycetes</taxon>
        <taxon>Geodermatophilales</taxon>
        <taxon>Geodermatophilaceae</taxon>
        <taxon>Modestobacter</taxon>
    </lineage>
</organism>
<evidence type="ECO:0000256" key="6">
    <source>
        <dbReference type="ARBA" id="ARBA00023316"/>
    </source>
</evidence>
<name>A0A839Y4P2_9ACTN</name>
<dbReference type="GO" id="GO:0006508">
    <property type="term" value="P:proteolysis"/>
    <property type="evidence" value="ECO:0007669"/>
    <property type="project" value="InterPro"/>
</dbReference>
<feature type="compositionally biased region" description="Pro residues" evidence="10">
    <location>
        <begin position="445"/>
        <end position="470"/>
    </location>
</feature>
<evidence type="ECO:0000256" key="2">
    <source>
        <dbReference type="ARBA" id="ARBA00022729"/>
    </source>
</evidence>
<evidence type="ECO:0000256" key="5">
    <source>
        <dbReference type="ARBA" id="ARBA00022984"/>
    </source>
</evidence>
<feature type="compositionally biased region" description="Pro residues" evidence="10">
    <location>
        <begin position="419"/>
        <end position="436"/>
    </location>
</feature>
<gene>
    <name evidence="13" type="ORF">FHX36_003903</name>
</gene>
<dbReference type="PANTHER" id="PTHR21581:SF33">
    <property type="entry name" value="D-ALANYL-D-ALANINE CARBOXYPEPTIDASE DACB"/>
    <property type="match status" value="1"/>
</dbReference>
<dbReference type="GO" id="GO:0009252">
    <property type="term" value="P:peptidoglycan biosynthetic process"/>
    <property type="evidence" value="ECO:0007669"/>
    <property type="project" value="UniProtKB-KW"/>
</dbReference>
<keyword evidence="13" id="KW-0121">Carboxypeptidase</keyword>
<evidence type="ECO:0000256" key="11">
    <source>
        <dbReference type="SAM" id="SignalP"/>
    </source>
</evidence>
<dbReference type="SUPFAM" id="SSF56601">
    <property type="entry name" value="beta-lactamase/transpeptidase-like"/>
    <property type="match status" value="1"/>
</dbReference>
<dbReference type="GO" id="GO:0008360">
    <property type="term" value="P:regulation of cell shape"/>
    <property type="evidence" value="ECO:0007669"/>
    <property type="project" value="UniProtKB-KW"/>
</dbReference>
<evidence type="ECO:0000256" key="1">
    <source>
        <dbReference type="ARBA" id="ARBA00007164"/>
    </source>
</evidence>
<dbReference type="PANTHER" id="PTHR21581">
    <property type="entry name" value="D-ALANYL-D-ALANINE CARBOXYPEPTIDASE"/>
    <property type="match status" value="1"/>
</dbReference>
<evidence type="ECO:0000256" key="7">
    <source>
        <dbReference type="PIRSR" id="PIRSR618044-1"/>
    </source>
</evidence>
<keyword evidence="2 11" id="KW-0732">Signal</keyword>
<feature type="compositionally biased region" description="Low complexity" evidence="10">
    <location>
        <begin position="344"/>
        <end position="386"/>
    </location>
</feature>
<evidence type="ECO:0000313" key="14">
    <source>
        <dbReference type="Proteomes" id="UP000580718"/>
    </source>
</evidence>
<feature type="region of interest" description="Disordered" evidence="10">
    <location>
        <begin position="27"/>
        <end position="68"/>
    </location>
</feature>
<dbReference type="InterPro" id="IPR001967">
    <property type="entry name" value="Peptidase_S11_N"/>
</dbReference>
<accession>A0A839Y4P2</accession>
<evidence type="ECO:0000256" key="3">
    <source>
        <dbReference type="ARBA" id="ARBA00022801"/>
    </source>
</evidence>
<feature type="signal peptide" evidence="11">
    <location>
        <begin position="1"/>
        <end position="30"/>
    </location>
</feature>
<feature type="active site" description="Acyl-ester intermediate" evidence="7">
    <location>
        <position position="115"/>
    </location>
</feature>
<sequence length="470" mass="46837">MRRPPPLRRPAAALLVAATLLLGTAGPALAESSRPTVDPSAPTPTSPYPGPPPQGSAPDGSTVGGDALDTRGLVTVAGAPAPPPGIDARGWLVADLGTGAVLGAQDPHGRYYPASTLKTLTLLTLAPTLDHALVVQGTTEDEAIEGSRVGLVNGGQYSVDLLFRALVMQSGNDAANALARAAGGVGPTLQAMNATAERLGAYDTVAGTPSGLDVAGQSSSPYDLALIMRQLIADPYTSGVLQTRTADIPAVEGRAAGYQIQNQDTLLSTYPGTLGGKTGFTDAARHTFVAAAERGGRRLVVSLMQAERRPVHELEQATRLLDWGFSTAPGAGGIGRLVDPGEVPATPAPTTSAPATTKAAEATGSAAAGSSAAPRSTAPSPAASPADDPFPALPVALAGGALLVVAATVVGRRRALRPAPTPVTPRRPPGGPPSGPAPGAAAGSPPHPPAHRPPADPPPPAAGGDPRPAP</sequence>
<keyword evidence="3 13" id="KW-0378">Hydrolase</keyword>
<feature type="binding site" evidence="8">
    <location>
        <position position="277"/>
    </location>
    <ligand>
        <name>substrate</name>
    </ligand>
</feature>
<dbReference type="AlphaFoldDB" id="A0A839Y4P2"/>
<keyword evidence="13" id="KW-0645">Protease</keyword>
<dbReference type="GO" id="GO:0071555">
    <property type="term" value="P:cell wall organization"/>
    <property type="evidence" value="ECO:0007669"/>
    <property type="project" value="UniProtKB-KW"/>
</dbReference>
<keyword evidence="6" id="KW-0961">Cell wall biogenesis/degradation</keyword>
<evidence type="ECO:0000256" key="8">
    <source>
        <dbReference type="PIRSR" id="PIRSR618044-2"/>
    </source>
</evidence>
<reference evidence="13 14" key="1">
    <citation type="submission" date="2020-08" db="EMBL/GenBank/DDBJ databases">
        <title>Sequencing the genomes of 1000 actinobacteria strains.</title>
        <authorList>
            <person name="Klenk H.-P."/>
        </authorList>
    </citation>
    <scope>NUCLEOTIDE SEQUENCE [LARGE SCALE GENOMIC DNA]</scope>
    <source>
        <strain evidence="13 14">DSM 16678</strain>
    </source>
</reference>
<feature type="domain" description="Peptidase S11 D-alanyl-D-alanine carboxypeptidase A N-terminal" evidence="12">
    <location>
        <begin position="83"/>
        <end position="307"/>
    </location>
</feature>
<dbReference type="PRINTS" id="PR00725">
    <property type="entry name" value="DADACBPTASE1"/>
</dbReference>
<dbReference type="Gene3D" id="3.40.710.10">
    <property type="entry name" value="DD-peptidase/beta-lactamase superfamily"/>
    <property type="match status" value="1"/>
</dbReference>
<feature type="region of interest" description="Disordered" evidence="10">
    <location>
        <begin position="333"/>
        <end position="386"/>
    </location>
</feature>
<feature type="active site" evidence="7">
    <location>
        <position position="170"/>
    </location>
</feature>
<dbReference type="Pfam" id="PF00768">
    <property type="entry name" value="Peptidase_S11"/>
    <property type="match status" value="1"/>
</dbReference>
<feature type="region of interest" description="Disordered" evidence="10">
    <location>
        <begin position="416"/>
        <end position="470"/>
    </location>
</feature>
<dbReference type="Proteomes" id="UP000580718">
    <property type="component" value="Unassembled WGS sequence"/>
</dbReference>
<feature type="chain" id="PRO_5032448270" evidence="11">
    <location>
        <begin position="31"/>
        <end position="470"/>
    </location>
</feature>
<evidence type="ECO:0000256" key="10">
    <source>
        <dbReference type="SAM" id="MobiDB-lite"/>
    </source>
</evidence>
<comment type="caution">
    <text evidence="13">The sequence shown here is derived from an EMBL/GenBank/DDBJ whole genome shotgun (WGS) entry which is preliminary data.</text>
</comment>
<feature type="active site" description="Proton acceptor" evidence="7">
    <location>
        <position position="118"/>
    </location>
</feature>